<dbReference type="AlphaFoldDB" id="A0A1N6R9Y6"/>
<evidence type="ECO:0000313" key="3">
    <source>
        <dbReference type="Proteomes" id="UP000186400"/>
    </source>
</evidence>
<feature type="transmembrane region" description="Helical" evidence="1">
    <location>
        <begin position="60"/>
        <end position="78"/>
    </location>
</feature>
<dbReference type="Pfam" id="PF04018">
    <property type="entry name" value="VCA0040-like"/>
    <property type="match status" value="1"/>
</dbReference>
<dbReference type="STRING" id="159291.SAMN05920897_10622"/>
<dbReference type="RefSeq" id="WP_076488314.1">
    <property type="nucleotide sequence ID" value="NZ_FTMS01000006.1"/>
</dbReference>
<keyword evidence="3" id="KW-1185">Reference proteome</keyword>
<accession>A0A1N6R9Y6</accession>
<gene>
    <name evidence="2" type="ORF">SAMN05920897_10622</name>
</gene>
<feature type="transmembrane region" description="Helical" evidence="1">
    <location>
        <begin position="198"/>
        <end position="224"/>
    </location>
</feature>
<feature type="transmembrane region" description="Helical" evidence="1">
    <location>
        <begin position="85"/>
        <end position="108"/>
    </location>
</feature>
<feature type="transmembrane region" description="Helical" evidence="1">
    <location>
        <begin position="120"/>
        <end position="137"/>
    </location>
</feature>
<dbReference type="InterPro" id="IPR007163">
    <property type="entry name" value="VCA0040-like"/>
</dbReference>
<dbReference type="PANTHER" id="PTHR37308:SF1">
    <property type="entry name" value="POLYPRENYL-PHOSPHATE TRANSPORTER"/>
    <property type="match status" value="1"/>
</dbReference>
<feature type="transmembrane region" description="Helical" evidence="1">
    <location>
        <begin position="231"/>
        <end position="249"/>
    </location>
</feature>
<organism evidence="2 3">
    <name type="scientific">Alkalispirochaeta americana</name>
    <dbReference type="NCBI Taxonomy" id="159291"/>
    <lineage>
        <taxon>Bacteria</taxon>
        <taxon>Pseudomonadati</taxon>
        <taxon>Spirochaetota</taxon>
        <taxon>Spirochaetia</taxon>
        <taxon>Spirochaetales</taxon>
        <taxon>Spirochaetaceae</taxon>
        <taxon>Alkalispirochaeta</taxon>
    </lineage>
</organism>
<evidence type="ECO:0000256" key="1">
    <source>
        <dbReference type="SAM" id="Phobius"/>
    </source>
</evidence>
<feature type="transmembrane region" description="Helical" evidence="1">
    <location>
        <begin position="12"/>
        <end position="40"/>
    </location>
</feature>
<keyword evidence="1" id="KW-0812">Transmembrane</keyword>
<dbReference type="Proteomes" id="UP000186400">
    <property type="component" value="Unassembled WGS sequence"/>
</dbReference>
<name>A0A1N6R9Y6_9SPIO</name>
<dbReference type="OrthoDB" id="9793746at2"/>
<reference evidence="3" key="1">
    <citation type="submission" date="2017-01" db="EMBL/GenBank/DDBJ databases">
        <authorList>
            <person name="Varghese N."/>
            <person name="Submissions S."/>
        </authorList>
    </citation>
    <scope>NUCLEOTIDE SEQUENCE [LARGE SCALE GENOMIC DNA]</scope>
    <source>
        <strain evidence="3">ASpG1</strain>
    </source>
</reference>
<keyword evidence="1" id="KW-0472">Membrane</keyword>
<feature type="transmembrane region" description="Helical" evidence="1">
    <location>
        <begin position="157"/>
        <end position="186"/>
    </location>
</feature>
<sequence>MTFEKKPLSPANFLKGLAIGAANIIPGVSGGTIAVITGIYDELIDAFGNFFGSPGGWRKNLLFLLPLVGGVLVGSVLFARMLGVLLVHAPGPTTFGFIGLILGSAPALVRRTGSSSLRPLSVLLFCVGLAVVLWMGLAPRPEVAPPIVRIDPATGALLFGAAFIASIAMLIPGVSGSFLLLLMGMYGTLREGFSSLNIPVILIFALGTGAGVVLVSKLIAALLARFHEETYWVIIGLVLGSAVALFPGLGSGFMILADLAGFLLGGAASILLGTDAREGFAKRRRGS</sequence>
<protein>
    <submittedName>
        <fullName evidence="2">Putative membrane protein</fullName>
    </submittedName>
</protein>
<evidence type="ECO:0000313" key="2">
    <source>
        <dbReference type="EMBL" id="SIQ25701.1"/>
    </source>
</evidence>
<dbReference type="PANTHER" id="PTHR37308">
    <property type="entry name" value="INTEGRAL MEMBRANE PROTEIN"/>
    <property type="match status" value="1"/>
</dbReference>
<keyword evidence="1" id="KW-1133">Transmembrane helix</keyword>
<proteinExistence type="predicted"/>
<dbReference type="EMBL" id="FTMS01000006">
    <property type="protein sequence ID" value="SIQ25701.1"/>
    <property type="molecule type" value="Genomic_DNA"/>
</dbReference>